<dbReference type="InterPro" id="IPR005548">
    <property type="entry name" value="Cell_div_FtsQ/DivIB_C"/>
</dbReference>
<organism evidence="10 11">
    <name type="scientific">Irregularibacter muris</name>
    <dbReference type="NCBI Taxonomy" id="1796619"/>
    <lineage>
        <taxon>Bacteria</taxon>
        <taxon>Bacillati</taxon>
        <taxon>Bacillota</taxon>
        <taxon>Clostridia</taxon>
        <taxon>Eubacteriales</taxon>
        <taxon>Eubacteriaceae</taxon>
        <taxon>Irregularibacter</taxon>
    </lineage>
</organism>
<dbReference type="AlphaFoldDB" id="A0AAE3KZB3"/>
<dbReference type="InterPro" id="IPR034746">
    <property type="entry name" value="POTRA"/>
</dbReference>
<dbReference type="Gene3D" id="3.10.20.310">
    <property type="entry name" value="membrane protein fhac"/>
    <property type="match status" value="1"/>
</dbReference>
<dbReference type="EMBL" id="JANKAS010000002">
    <property type="protein sequence ID" value="MCR1898022.1"/>
    <property type="molecule type" value="Genomic_DNA"/>
</dbReference>
<comment type="caution">
    <text evidence="10">The sequence shown here is derived from an EMBL/GenBank/DDBJ whole genome shotgun (WGS) entry which is preliminary data.</text>
</comment>
<proteinExistence type="predicted"/>
<dbReference type="RefSeq" id="WP_257529487.1">
    <property type="nucleotide sequence ID" value="NZ_JANKAS010000002.1"/>
</dbReference>
<keyword evidence="7" id="KW-0131">Cell cycle</keyword>
<name>A0AAE3KZB3_9FIRM</name>
<dbReference type="InterPro" id="IPR013685">
    <property type="entry name" value="POTRA_FtsQ_type"/>
</dbReference>
<dbReference type="Pfam" id="PF08478">
    <property type="entry name" value="POTRA_1"/>
    <property type="match status" value="1"/>
</dbReference>
<evidence type="ECO:0000313" key="10">
    <source>
        <dbReference type="EMBL" id="MCR1898022.1"/>
    </source>
</evidence>
<dbReference type="GO" id="GO:0005886">
    <property type="term" value="C:plasma membrane"/>
    <property type="evidence" value="ECO:0007669"/>
    <property type="project" value="TreeGrafter"/>
</dbReference>
<evidence type="ECO:0000256" key="1">
    <source>
        <dbReference type="ARBA" id="ARBA00004370"/>
    </source>
</evidence>
<sequence>MSQKYNRMRNYKQYKRITRRKYGIMALVLLFFVLLTISFLLYTDFFDIKEVNIIGNDYVSEKEILRNGDLNIGANIFKFNKKKIQEQIERHSLIKTAEITRKYPNRINIEVLEREVIGIIPFEDGSFIYIDQEGVVLKKYDILNTYHSPLITGLENISFIVGNPIDIQPSWLAESLLDILSRLKDNKLIEKVSEVNVLEDNTIQIYTKDGSVIKIGDAKTMEKKMDFLKAFLSETHPKSIIDISHGGDPVSKPRAN</sequence>
<evidence type="ECO:0000256" key="3">
    <source>
        <dbReference type="ARBA" id="ARBA00022618"/>
    </source>
</evidence>
<gene>
    <name evidence="10" type="ORF">NSA47_03335</name>
</gene>
<protein>
    <submittedName>
        <fullName evidence="10">FtsQ-type POTRA domain-containing protein</fullName>
    </submittedName>
</protein>
<evidence type="ECO:0000256" key="8">
    <source>
        <dbReference type="SAM" id="Phobius"/>
    </source>
</evidence>
<evidence type="ECO:0000313" key="11">
    <source>
        <dbReference type="Proteomes" id="UP001205748"/>
    </source>
</evidence>
<dbReference type="GO" id="GO:0051301">
    <property type="term" value="P:cell division"/>
    <property type="evidence" value="ECO:0007669"/>
    <property type="project" value="UniProtKB-KW"/>
</dbReference>
<dbReference type="PROSITE" id="PS51779">
    <property type="entry name" value="POTRA"/>
    <property type="match status" value="1"/>
</dbReference>
<dbReference type="PANTHER" id="PTHR37820:SF1">
    <property type="entry name" value="CELL DIVISION PROTEIN FTSQ"/>
    <property type="match status" value="1"/>
</dbReference>
<keyword evidence="5 8" id="KW-1133">Transmembrane helix</keyword>
<keyword evidence="4 8" id="KW-0812">Transmembrane</keyword>
<evidence type="ECO:0000259" key="9">
    <source>
        <dbReference type="PROSITE" id="PS51779"/>
    </source>
</evidence>
<dbReference type="PANTHER" id="PTHR37820">
    <property type="entry name" value="CELL DIVISION PROTEIN DIVIB"/>
    <property type="match status" value="1"/>
</dbReference>
<keyword evidence="6 8" id="KW-0472">Membrane</keyword>
<feature type="transmembrane region" description="Helical" evidence="8">
    <location>
        <begin position="21"/>
        <end position="42"/>
    </location>
</feature>
<dbReference type="InterPro" id="IPR050487">
    <property type="entry name" value="FtsQ_DivIB"/>
</dbReference>
<keyword evidence="2" id="KW-1003">Cell membrane</keyword>
<dbReference type="Pfam" id="PF03799">
    <property type="entry name" value="FtsQ_DivIB_C"/>
    <property type="match status" value="1"/>
</dbReference>
<accession>A0AAE3KZB3</accession>
<dbReference type="Proteomes" id="UP001205748">
    <property type="component" value="Unassembled WGS sequence"/>
</dbReference>
<keyword evidence="11" id="KW-1185">Reference proteome</keyword>
<reference evidence="10" key="1">
    <citation type="submission" date="2022-07" db="EMBL/GenBank/DDBJ databases">
        <title>Enhanced cultured diversity of the mouse gut microbiota enables custom-made synthetic communities.</title>
        <authorList>
            <person name="Afrizal A."/>
        </authorList>
    </citation>
    <scope>NUCLEOTIDE SEQUENCE</scope>
    <source>
        <strain evidence="10">DSM 28593</strain>
    </source>
</reference>
<keyword evidence="3" id="KW-0132">Cell division</keyword>
<evidence type="ECO:0000256" key="2">
    <source>
        <dbReference type="ARBA" id="ARBA00022475"/>
    </source>
</evidence>
<evidence type="ECO:0000256" key="4">
    <source>
        <dbReference type="ARBA" id="ARBA00022692"/>
    </source>
</evidence>
<evidence type="ECO:0000256" key="5">
    <source>
        <dbReference type="ARBA" id="ARBA00022989"/>
    </source>
</evidence>
<feature type="domain" description="POTRA" evidence="9">
    <location>
        <begin position="46"/>
        <end position="114"/>
    </location>
</feature>
<comment type="subcellular location">
    <subcellularLocation>
        <location evidence="1">Membrane</location>
    </subcellularLocation>
</comment>
<evidence type="ECO:0000256" key="7">
    <source>
        <dbReference type="ARBA" id="ARBA00023306"/>
    </source>
</evidence>
<evidence type="ECO:0000256" key="6">
    <source>
        <dbReference type="ARBA" id="ARBA00023136"/>
    </source>
</evidence>